<organism evidence="1 2">
    <name type="scientific">Candidatus Colwellbacteria bacterium GWA2_46_10</name>
    <dbReference type="NCBI Taxonomy" id="1797684"/>
    <lineage>
        <taxon>Bacteria</taxon>
        <taxon>Candidatus Colwelliibacteriota</taxon>
    </lineage>
</organism>
<comment type="caution">
    <text evidence="1">The sequence shown here is derived from an EMBL/GenBank/DDBJ whole genome shotgun (WGS) entry which is preliminary data.</text>
</comment>
<sequence>MDKSDIRQVVKIMSVSYLYEKSSVFPSEEEIAKESARREQYLEFVLQRDGGGELAFKKSSAEAYNDPPEDFK</sequence>
<dbReference type="AlphaFoldDB" id="A0A1G1YX51"/>
<gene>
    <name evidence="1" type="ORF">A2119_00720</name>
</gene>
<reference evidence="1 2" key="1">
    <citation type="journal article" date="2016" name="Nat. Commun.">
        <title>Thousands of microbial genomes shed light on interconnected biogeochemical processes in an aquifer system.</title>
        <authorList>
            <person name="Anantharaman K."/>
            <person name="Brown C.T."/>
            <person name="Hug L.A."/>
            <person name="Sharon I."/>
            <person name="Castelle C.J."/>
            <person name="Probst A.J."/>
            <person name="Thomas B.C."/>
            <person name="Singh A."/>
            <person name="Wilkins M.J."/>
            <person name="Karaoz U."/>
            <person name="Brodie E.L."/>
            <person name="Williams K.H."/>
            <person name="Hubbard S.S."/>
            <person name="Banfield J.F."/>
        </authorList>
    </citation>
    <scope>NUCLEOTIDE SEQUENCE [LARGE SCALE GENOMIC DNA]</scope>
</reference>
<evidence type="ECO:0000313" key="2">
    <source>
        <dbReference type="Proteomes" id="UP000178179"/>
    </source>
</evidence>
<proteinExistence type="predicted"/>
<protein>
    <submittedName>
        <fullName evidence="1">Uncharacterized protein</fullName>
    </submittedName>
</protein>
<name>A0A1G1YX51_9BACT</name>
<dbReference type="Proteomes" id="UP000178179">
    <property type="component" value="Unassembled WGS sequence"/>
</dbReference>
<accession>A0A1G1YX51</accession>
<dbReference type="EMBL" id="MHIS01000005">
    <property type="protein sequence ID" value="OGY56884.1"/>
    <property type="molecule type" value="Genomic_DNA"/>
</dbReference>
<evidence type="ECO:0000313" key="1">
    <source>
        <dbReference type="EMBL" id="OGY56884.1"/>
    </source>
</evidence>